<feature type="compositionally biased region" description="Polar residues" evidence="1">
    <location>
        <begin position="27"/>
        <end position="38"/>
    </location>
</feature>
<evidence type="ECO:0000259" key="2">
    <source>
        <dbReference type="Pfam" id="PF13191"/>
    </source>
</evidence>
<name>A0ABD3QDD0_9STRA</name>
<evidence type="ECO:0000256" key="1">
    <source>
        <dbReference type="SAM" id="MobiDB-lite"/>
    </source>
</evidence>
<dbReference type="PANTHER" id="PTHR43642:SF1">
    <property type="entry name" value="HYBRID SIGNAL TRANSDUCTION HISTIDINE KINASE G"/>
    <property type="match status" value="1"/>
</dbReference>
<dbReference type="PANTHER" id="PTHR43642">
    <property type="entry name" value="HYBRID SIGNAL TRANSDUCTION HISTIDINE KINASE G"/>
    <property type="match status" value="1"/>
</dbReference>
<comment type="caution">
    <text evidence="3">The sequence shown here is derived from an EMBL/GenBank/DDBJ whole genome shotgun (WGS) entry which is preliminary data.</text>
</comment>
<feature type="domain" description="Orc1-like AAA ATPase" evidence="2">
    <location>
        <begin position="407"/>
        <end position="589"/>
    </location>
</feature>
<keyword evidence="4" id="KW-1185">Reference proteome</keyword>
<accession>A0ABD3QDD0</accession>
<proteinExistence type="predicted"/>
<evidence type="ECO:0000313" key="3">
    <source>
        <dbReference type="EMBL" id="KAL3797954.1"/>
    </source>
</evidence>
<feature type="region of interest" description="Disordered" evidence="1">
    <location>
        <begin position="1"/>
        <end position="44"/>
    </location>
</feature>
<protein>
    <recommendedName>
        <fullName evidence="2">Orc1-like AAA ATPase domain-containing protein</fullName>
    </recommendedName>
</protein>
<dbReference type="Proteomes" id="UP001516023">
    <property type="component" value="Unassembled WGS sequence"/>
</dbReference>
<dbReference type="InterPro" id="IPR053159">
    <property type="entry name" value="Hybrid_Histidine_Kinase"/>
</dbReference>
<organism evidence="3 4">
    <name type="scientific">Cyclotella cryptica</name>
    <dbReference type="NCBI Taxonomy" id="29204"/>
    <lineage>
        <taxon>Eukaryota</taxon>
        <taxon>Sar</taxon>
        <taxon>Stramenopiles</taxon>
        <taxon>Ochrophyta</taxon>
        <taxon>Bacillariophyta</taxon>
        <taxon>Coscinodiscophyceae</taxon>
        <taxon>Thalassiosirophycidae</taxon>
        <taxon>Stephanodiscales</taxon>
        <taxon>Stephanodiscaceae</taxon>
        <taxon>Cyclotella</taxon>
    </lineage>
</organism>
<dbReference type="EMBL" id="JABMIG020000050">
    <property type="protein sequence ID" value="KAL3797954.1"/>
    <property type="molecule type" value="Genomic_DNA"/>
</dbReference>
<dbReference type="Pfam" id="PF13191">
    <property type="entry name" value="AAA_16"/>
    <property type="match status" value="1"/>
</dbReference>
<gene>
    <name evidence="3" type="ORF">HJC23_013192</name>
</gene>
<sequence length="1408" mass="157856">MDQIAGSLRRPRSAPGHICQIPPRSLGLSSMASQSTKNSNRRDQELAKNITPNDAPALASSFFKEGNVTPRRFEKEEALNVATSEPVLMFHPVDAVLKKHEMEMPLRQWIAHDVQESAINRGRIYQVTLQKASTLRKVTISYAIAKLLQHLSFNFQITQYSNSELQRLCCIDNFAVRVSNEQTELGWEVTGVDMINPPVHLQIMTEVYLSCNFFDVVSDEAFTGRTIMPNIISTYATPSDSGDSTAPNDESMLCHFLGLLLHGLFSGVDLVRIKPQALQVDERSYENEPLAKKSSERFCHVRGPDFSRSISVSGSVSKNSHGEEPVDVDLPCPLSTIGYSTSLSHVVTDLVDCGLGLFRSGGSYPSLEMAIADLCLLLEEPGRFLFEDFRLSQEGERIISCGKGNSRLYGRTAEAHLITDTFCRVASTGESEAFLIGGFSGTSLSPCRCGKTRLVQSVFEAVEAVDGLVVVQKFDEVSTLSPSSVVMSAFNELCLLVAKRSTPQELHAIYENLIVEFGANFHVLARALPNVLGMLSSCNASPFAKNETDDFNLANYSSLCFTLQRFMRVISSASRPIMLFLDDLQWADRRHIYTDDHAFCAAASLGLVHAVLSDMKGKSCMLFVGTYRDNEVGPDHIIFGFIKMLSQFNVPTSKIRLDGLTESDVNSMVSDAFRTLPRLCRSLSQVVFRKTNGNPYFVLEFLRSLVHRDIVKFCLRERRWKWDEAKVSAENITDNVLYLLSNKISGLSACTQTALKCASCFGIKIEKSIAQKLSCNSDYINLHSSLDDAVNGGFMDFDGTHYRFVHDKVREAAYDLINADFKDQFHFELGMAMHSSRVYKDSADALFVTIEQINHGVPSLLIGTSHQNAVAELNYEASVKSMHCANFTSAFDYIKAAVSLLSGDSWTTHYTVSLKYYLQLGKAAIPCGFMDEAKAALNKIIDGGKCLEDKIDAYFLLTAMQSCGTHTDEEIDMCVHVLRLLGEDIPTEGLELCQIVSAVNKTKQLIELESDEALLQMTKIRNNTRKIENIMKFYGHLGLISWFVTPKMHAFYMARFAHFCLKSQVGCKYLPSAFVAFGACLCNGLTNETFVGYRIGKIGLMILNRSELDMDEASKVYLAYYRELGVLFEPIQACVDMHRRGYEFGMQVGNTSLAGLHLCLAVHREIISGKKLQLLKAEIEFYLKLARQHSLTALKVLMQIYYRNVLTLIGEQLTCPVQQIQGTQYEEIDCTQEMMSSFFSGHFDRVNYLSKKWEASSDNTKLKVPIRVISVAFYTGLATTKLHRTKGFKSKQSLQHVWKKLLPVLVKAEEFSKWNFKHKASMLKAEYLSLTFKRDKAELEYECAVSSARLSKFIHEEGMACELAGMHYKHHGDKAKALELFCRAQKCYEAWGSQMKVDQMIVHQKDLL</sequence>
<evidence type="ECO:0000313" key="4">
    <source>
        <dbReference type="Proteomes" id="UP001516023"/>
    </source>
</evidence>
<reference evidence="3 4" key="1">
    <citation type="journal article" date="2020" name="G3 (Bethesda)">
        <title>Improved Reference Genome for Cyclotella cryptica CCMP332, a Model for Cell Wall Morphogenesis, Salinity Adaptation, and Lipid Production in Diatoms (Bacillariophyta).</title>
        <authorList>
            <person name="Roberts W.R."/>
            <person name="Downey K.M."/>
            <person name="Ruck E.C."/>
            <person name="Traller J.C."/>
            <person name="Alverson A.J."/>
        </authorList>
    </citation>
    <scope>NUCLEOTIDE SEQUENCE [LARGE SCALE GENOMIC DNA]</scope>
    <source>
        <strain evidence="3 4">CCMP332</strain>
    </source>
</reference>
<dbReference type="InterPro" id="IPR041664">
    <property type="entry name" value="AAA_16"/>
</dbReference>